<dbReference type="GO" id="GO:0005886">
    <property type="term" value="C:plasma membrane"/>
    <property type="evidence" value="ECO:0007669"/>
    <property type="project" value="UniProtKB-SubCell"/>
</dbReference>
<dbReference type="AlphaFoldDB" id="A0A2W5Q3Q6"/>
<keyword evidence="5 13" id="KW-1003">Cell membrane</keyword>
<evidence type="ECO:0000256" key="1">
    <source>
        <dbReference type="ARBA" id="ARBA00004651"/>
    </source>
</evidence>
<protein>
    <recommendedName>
        <fullName evidence="4">Probable alginate O-acetylase AlgI</fullName>
    </recommendedName>
    <alternativeName>
        <fullName evidence="12">Alginate biosynthesis protein AlgI</fullName>
    </alternativeName>
</protein>
<comment type="pathway">
    <text evidence="2">Glycan biosynthesis; alginate biosynthesis.</text>
</comment>
<keyword evidence="6 13" id="KW-0808">Transferase</keyword>
<feature type="transmembrane region" description="Helical" evidence="14">
    <location>
        <begin position="373"/>
        <end position="390"/>
    </location>
</feature>
<keyword evidence="7 14" id="KW-0812">Transmembrane</keyword>
<dbReference type="GO" id="GO:0016746">
    <property type="term" value="F:acyltransferase activity"/>
    <property type="evidence" value="ECO:0007669"/>
    <property type="project" value="UniProtKB-KW"/>
</dbReference>
<dbReference type="GO" id="GO:0042121">
    <property type="term" value="P:alginic acid biosynthetic process"/>
    <property type="evidence" value="ECO:0007669"/>
    <property type="project" value="UniProtKB-KW"/>
</dbReference>
<feature type="transmembrane region" description="Helical" evidence="14">
    <location>
        <begin position="6"/>
        <end position="23"/>
    </location>
</feature>
<evidence type="ECO:0000256" key="8">
    <source>
        <dbReference type="ARBA" id="ARBA00022841"/>
    </source>
</evidence>
<evidence type="ECO:0000256" key="12">
    <source>
        <dbReference type="ARBA" id="ARBA00031030"/>
    </source>
</evidence>
<reference evidence="15 16" key="1">
    <citation type="submission" date="2017-08" db="EMBL/GenBank/DDBJ databases">
        <title>Infants hospitalized years apart are colonized by the same room-sourced microbial strains.</title>
        <authorList>
            <person name="Brooks B."/>
            <person name="Olm M.R."/>
            <person name="Firek B.A."/>
            <person name="Baker R."/>
            <person name="Thomas B.C."/>
            <person name="Morowitz M.J."/>
            <person name="Banfield J.F."/>
        </authorList>
    </citation>
    <scope>NUCLEOTIDE SEQUENCE [LARGE SCALE GENOMIC DNA]</scope>
    <source>
        <strain evidence="15">S2_005_003_R2_41</strain>
    </source>
</reference>
<evidence type="ECO:0000313" key="15">
    <source>
        <dbReference type="EMBL" id="PZQ71838.1"/>
    </source>
</evidence>
<comment type="caution">
    <text evidence="15">The sequence shown here is derived from an EMBL/GenBank/DDBJ whole genome shotgun (WGS) entry which is preliminary data.</text>
</comment>
<feature type="transmembrane region" description="Helical" evidence="14">
    <location>
        <begin position="52"/>
        <end position="70"/>
    </location>
</feature>
<comment type="subcellular location">
    <subcellularLocation>
        <location evidence="1">Cell membrane</location>
        <topology evidence="1">Multi-pass membrane protein</topology>
    </subcellularLocation>
</comment>
<evidence type="ECO:0000256" key="14">
    <source>
        <dbReference type="SAM" id="Phobius"/>
    </source>
</evidence>
<evidence type="ECO:0000256" key="9">
    <source>
        <dbReference type="ARBA" id="ARBA00022989"/>
    </source>
</evidence>
<evidence type="ECO:0000256" key="10">
    <source>
        <dbReference type="ARBA" id="ARBA00023136"/>
    </source>
</evidence>
<evidence type="ECO:0000256" key="6">
    <source>
        <dbReference type="ARBA" id="ARBA00022679"/>
    </source>
</evidence>
<feature type="transmembrane region" description="Helical" evidence="14">
    <location>
        <begin position="154"/>
        <end position="174"/>
    </location>
</feature>
<sequence>MLFNSYAFIFAYFPIVLVGFFLIGWRNTRAAAGFLALASLFFYGWWSVEALPLLLASICMNYWFGLRLTPQPERSDAGRKRMLIIALTINLVVLGVFKYADFFIGNVNEGLSAAGIKPLPLLHVVLPIGISFYTFTQIAFLVDCWQGKVRERSFVHYVLFVTYFPHLIAGPVLHHAQMMPQFANNATYRINGNHLAQGLAIFSFGLAKKLLIADPIGQYADLVFHGAHQGIAPGLYTAWFGVLAYTLQIYFDFSGYSDMAIGLSLCFGIRLPLNFNSPYKSTNIIEFWRRWHISLSTFLRDYLYIPLGGNRKGPARRHINLFLTMLLGGLWHGAAWTFVIWGALHGAFLIVNHFWNSLVRRGSSAKPGRLGKVLGWLLTFVCVMVAWVVFRAESTGAAMRIYEGMLGMNGTALTTFKEYATMPTLRKNDFFHTLIAGLFIALALPPTISLIRWVPEAEALKGRPMLSRIFTVVMALVAVLLFGFSVSKLGNFSPFLYFQF</sequence>
<evidence type="ECO:0000256" key="5">
    <source>
        <dbReference type="ARBA" id="ARBA00022475"/>
    </source>
</evidence>
<evidence type="ECO:0000256" key="4">
    <source>
        <dbReference type="ARBA" id="ARBA00016084"/>
    </source>
</evidence>
<comment type="similarity">
    <text evidence="3 13">Belongs to the membrane-bound acyltransferase family.</text>
</comment>
<evidence type="ECO:0000256" key="13">
    <source>
        <dbReference type="PIRNR" id="PIRNR016636"/>
    </source>
</evidence>
<dbReference type="InterPro" id="IPR004299">
    <property type="entry name" value="MBOAT_fam"/>
</dbReference>
<name>A0A2W5Q3Q6_VARPD</name>
<keyword evidence="8" id="KW-0016">Alginate biosynthesis</keyword>
<gene>
    <name evidence="15" type="ORF">DI563_17110</name>
</gene>
<dbReference type="InterPro" id="IPR028362">
    <property type="entry name" value="AlgI"/>
</dbReference>
<dbReference type="InterPro" id="IPR051085">
    <property type="entry name" value="MB_O-acyltransferase"/>
</dbReference>
<dbReference type="InterPro" id="IPR024194">
    <property type="entry name" value="Ac/AlaTfrase_AlgI/DltB"/>
</dbReference>
<dbReference type="PANTHER" id="PTHR13285:SF23">
    <property type="entry name" value="TEICHOIC ACID D-ALANYLTRANSFERASE"/>
    <property type="match status" value="1"/>
</dbReference>
<feature type="transmembrane region" description="Helical" evidence="14">
    <location>
        <begin position="466"/>
        <end position="486"/>
    </location>
</feature>
<evidence type="ECO:0000256" key="2">
    <source>
        <dbReference type="ARBA" id="ARBA00005182"/>
    </source>
</evidence>
<dbReference type="PIRSF" id="PIRSF016636">
    <property type="entry name" value="AlgI_DltB"/>
    <property type="match status" value="1"/>
</dbReference>
<feature type="transmembrane region" description="Helical" evidence="14">
    <location>
        <begin position="430"/>
        <end position="454"/>
    </location>
</feature>
<keyword evidence="9 14" id="KW-1133">Transmembrane helix</keyword>
<feature type="transmembrane region" description="Helical" evidence="14">
    <location>
        <begin position="120"/>
        <end position="142"/>
    </location>
</feature>
<dbReference type="EMBL" id="QFPP01000235">
    <property type="protein sequence ID" value="PZQ71838.1"/>
    <property type="molecule type" value="Genomic_DNA"/>
</dbReference>
<organism evidence="15 16">
    <name type="scientific">Variovorax paradoxus</name>
    <dbReference type="NCBI Taxonomy" id="34073"/>
    <lineage>
        <taxon>Bacteria</taxon>
        <taxon>Pseudomonadati</taxon>
        <taxon>Pseudomonadota</taxon>
        <taxon>Betaproteobacteria</taxon>
        <taxon>Burkholderiales</taxon>
        <taxon>Comamonadaceae</taxon>
        <taxon>Variovorax</taxon>
    </lineage>
</organism>
<dbReference type="PIRSF" id="PIRSF500217">
    <property type="entry name" value="AlgI"/>
    <property type="match status" value="1"/>
</dbReference>
<evidence type="ECO:0000313" key="16">
    <source>
        <dbReference type="Proteomes" id="UP000249135"/>
    </source>
</evidence>
<evidence type="ECO:0000256" key="7">
    <source>
        <dbReference type="ARBA" id="ARBA00022692"/>
    </source>
</evidence>
<keyword evidence="11 13" id="KW-0012">Acyltransferase</keyword>
<dbReference type="PANTHER" id="PTHR13285">
    <property type="entry name" value="ACYLTRANSFERASE"/>
    <property type="match status" value="1"/>
</dbReference>
<dbReference type="Pfam" id="PF03062">
    <property type="entry name" value="MBOAT"/>
    <property type="match status" value="1"/>
</dbReference>
<accession>A0A2W5Q3Q6</accession>
<proteinExistence type="inferred from homology"/>
<feature type="transmembrane region" description="Helical" evidence="14">
    <location>
        <begin position="330"/>
        <end position="352"/>
    </location>
</feature>
<evidence type="ECO:0000256" key="3">
    <source>
        <dbReference type="ARBA" id="ARBA00010323"/>
    </source>
</evidence>
<keyword evidence="10 13" id="KW-0472">Membrane</keyword>
<feature type="transmembrane region" description="Helical" evidence="14">
    <location>
        <begin position="233"/>
        <end position="251"/>
    </location>
</feature>
<dbReference type="Proteomes" id="UP000249135">
    <property type="component" value="Unassembled WGS sequence"/>
</dbReference>
<evidence type="ECO:0000256" key="11">
    <source>
        <dbReference type="ARBA" id="ARBA00023315"/>
    </source>
</evidence>
<feature type="transmembrane region" description="Helical" evidence="14">
    <location>
        <begin position="82"/>
        <end position="100"/>
    </location>
</feature>